<dbReference type="GO" id="GO:0000271">
    <property type="term" value="P:polysaccharide biosynthetic process"/>
    <property type="evidence" value="ECO:0007669"/>
    <property type="project" value="InterPro"/>
</dbReference>
<accession>A0A7V5XG98</accession>
<name>A0A7V5XG98_9BACT</name>
<reference evidence="1" key="1">
    <citation type="journal article" date="2020" name="mSystems">
        <title>Genome- and Community-Level Interaction Insights into Carbon Utilization and Element Cycling Functions of Hydrothermarchaeota in Hydrothermal Sediment.</title>
        <authorList>
            <person name="Zhou Z."/>
            <person name="Liu Y."/>
            <person name="Xu W."/>
            <person name="Pan J."/>
            <person name="Luo Z.H."/>
            <person name="Li M."/>
        </authorList>
    </citation>
    <scope>NUCLEOTIDE SEQUENCE [LARGE SCALE GENOMIC DNA]</scope>
    <source>
        <strain evidence="1">SpSt-106</strain>
    </source>
</reference>
<gene>
    <name evidence="1" type="ORF">ENM15_03735</name>
</gene>
<dbReference type="GO" id="GO:0015774">
    <property type="term" value="P:polysaccharide transport"/>
    <property type="evidence" value="ECO:0007669"/>
    <property type="project" value="InterPro"/>
</dbReference>
<evidence type="ECO:0000313" key="1">
    <source>
        <dbReference type="EMBL" id="HHQ15912.1"/>
    </source>
</evidence>
<dbReference type="Pfam" id="PF05159">
    <property type="entry name" value="Capsule_synth"/>
    <property type="match status" value="2"/>
</dbReference>
<dbReference type="InterPro" id="IPR007833">
    <property type="entry name" value="Capsule_polysaccharide_synth"/>
</dbReference>
<dbReference type="CDD" id="cd16439">
    <property type="entry name" value="beta_Kdo_transferase_KpsC_2"/>
    <property type="match status" value="1"/>
</dbReference>
<dbReference type="CDD" id="cd16440">
    <property type="entry name" value="beta_Kdo_transferase_KpsC_1"/>
    <property type="match status" value="1"/>
</dbReference>
<dbReference type="EMBL" id="DRWR01000068">
    <property type="protein sequence ID" value="HHQ15912.1"/>
    <property type="molecule type" value="Genomic_DNA"/>
</dbReference>
<comment type="caution">
    <text evidence="1">The sequence shown here is derived from an EMBL/GenBank/DDBJ whole genome shotgun (WGS) entry which is preliminary data.</text>
</comment>
<sequence>MFLTFSKEIFSIPFLDSFLEKKVVLYSQKVDLNQITGVIGWGLKPTAKKARDFARKHDLPYYALEDGFVCSYGLRVNGYPPLSLIVDPVGIYYNANAPSLLEEILNHYEFTKGELEEGEKALKVIIEKKITKYNYAPFAGKDILKGKKEKRVLVVDQTYRDASVLYGWAKENTFRDMLSKAKEENPEADIYIKIHPDVLSGKKKGYLFELAKKDKEVFFIAEDVNSISLLEFFDKVYTVSSQMGFEALLLGKEVHCFGLPFYAGWGVTNDRVNCPRRKRKRTILEIFTAAYLKYPRYVDPVTGRKGTIFDVIDFILKQRKMANVFGRKTYYFYKMHFVKQNQLLPFFKTPFNEVKSVGSLAKVLVKNKNTAIVVWGAKARKEVESIAKDVEVLTVEDGFIRSVGLGAEFVPPMSIVIDKTGIYYDPTQESDLEKILNTYQFSKEELKEAEEIRDLIIKHRITKYNVEESRPLERPNYDKKIILVPGQVETDQAVILGNGIKTNFELIKKVRTKYPEEYIIYKPHPDVISKNKRREKNFKEIQKMCNRIETETDILSLIEVADEIHTISSLSGFEALIRKKTVYTYGGAFYAGWGLTFDEVSFPRRKRKLSLLELIAGVLLVYPLYYDWKLKGFVDCKTIIYRIIEERERNVKILRTKSFYPLKKLKNWICASKWLFKK</sequence>
<organism evidence="1">
    <name type="scientific">Thermodesulfobacterium geofontis</name>
    <dbReference type="NCBI Taxonomy" id="1295609"/>
    <lineage>
        <taxon>Bacteria</taxon>
        <taxon>Pseudomonadati</taxon>
        <taxon>Thermodesulfobacteriota</taxon>
        <taxon>Thermodesulfobacteria</taxon>
        <taxon>Thermodesulfobacteriales</taxon>
        <taxon>Thermodesulfobacteriaceae</taxon>
        <taxon>Thermodesulfobacterium</taxon>
    </lineage>
</organism>
<dbReference type="AlphaFoldDB" id="A0A7V5XG98"/>
<protein>
    <submittedName>
        <fullName evidence="1">Capsular polysaccharide biosynthesis protein</fullName>
    </submittedName>
</protein>
<proteinExistence type="predicted"/>